<keyword evidence="4 7" id="KW-0256">Endoplasmic reticulum</keyword>
<dbReference type="PANTHER" id="PTHR11009">
    <property type="entry name" value="DER1-LIKE PROTEIN, DERLIN"/>
    <property type="match status" value="1"/>
</dbReference>
<evidence type="ECO:0000256" key="1">
    <source>
        <dbReference type="ARBA" id="ARBA00004477"/>
    </source>
</evidence>
<evidence type="ECO:0000256" key="2">
    <source>
        <dbReference type="ARBA" id="ARBA00008917"/>
    </source>
</evidence>
<name>A0ABV0R8N6_9TELE</name>
<dbReference type="EMBL" id="JAHRIN010035291">
    <property type="protein sequence ID" value="MEQ2203983.1"/>
    <property type="molecule type" value="Genomic_DNA"/>
</dbReference>
<comment type="function">
    <text evidence="7">Functional component of endoplasmic reticulum-associated degradation (ERAD) for misfolded lumenal proteins. May act by forming a channel that allows the retrotranslocation of misfolded proteins into the cytosol where they are ubiquitinated and degraded by the proteasome.</text>
</comment>
<keyword evidence="5 7" id="KW-1133">Transmembrane helix</keyword>
<dbReference type="InterPro" id="IPR035952">
    <property type="entry name" value="Rhomboid-like_sf"/>
</dbReference>
<proteinExistence type="inferred from homology"/>
<keyword evidence="10" id="KW-1185">Reference proteome</keyword>
<dbReference type="Proteomes" id="UP001434883">
    <property type="component" value="Unassembled WGS sequence"/>
</dbReference>
<keyword evidence="3 7" id="KW-0812">Transmembrane</keyword>
<protein>
    <recommendedName>
        <fullName evidence="7">Derlin</fullName>
    </recommendedName>
</protein>
<sequence>IEESYKVKEPIKAGNWFNDASFEKAMCCTRCEENCHYPGCVLAPSPAFCDVIKGGHCIVCSGKCPTSFHVKEKWRYVTKTKKVQMTLKEMQQNYEKSKTEREKNLTYLESLETSMKHLTAEKSQVLDESYNHVVNLEKIALKVESASTLVQLDFLIEKMKEAGDTKRIPVVTRAYTTACVLTTAAVQLEIITPFQLYFNPDLILRNYQVWRLITNFLFFGPVGFNFLFNMIFLYRYCRMLEEGSFRGRTADFVFMFLFGGLLMTIFGMFVSLVFLGQAFTIMLVYIWSRRNPNIRMNFFGLLNFQAPFLPWVLMGFSLLLGNSIIVDLLGIAVGHVYYFLEDVFPNQPGGGRWLKTPSIIKMLFDTPEEDANYNPLPEDRPGGFAWGEGQRLGG</sequence>
<keyword evidence="6 7" id="KW-0472">Membrane</keyword>
<evidence type="ECO:0000313" key="9">
    <source>
        <dbReference type="EMBL" id="MEQ2203983.1"/>
    </source>
</evidence>
<feature type="transmembrane region" description="Helical" evidence="7">
    <location>
        <begin position="254"/>
        <end position="287"/>
    </location>
</feature>
<keyword evidence="8" id="KW-0175">Coiled coil</keyword>
<feature type="non-terminal residue" evidence="9">
    <location>
        <position position="1"/>
    </location>
</feature>
<accession>A0ABV0R8N6</accession>
<feature type="transmembrane region" description="Helical" evidence="7">
    <location>
        <begin position="212"/>
        <end position="234"/>
    </location>
</feature>
<comment type="similarity">
    <text evidence="2 7">Belongs to the derlin family.</text>
</comment>
<comment type="subcellular location">
    <subcellularLocation>
        <location evidence="1 7">Endoplasmic reticulum membrane</location>
        <topology evidence="1 7">Multi-pass membrane protein</topology>
    </subcellularLocation>
</comment>
<feature type="coiled-coil region" evidence="8">
    <location>
        <begin position="80"/>
        <end position="128"/>
    </location>
</feature>
<comment type="caution">
    <text evidence="9">The sequence shown here is derived from an EMBL/GenBank/DDBJ whole genome shotgun (WGS) entry which is preliminary data.</text>
</comment>
<feature type="transmembrane region" description="Helical" evidence="7">
    <location>
        <begin position="308"/>
        <end position="338"/>
    </location>
</feature>
<evidence type="ECO:0000313" key="10">
    <source>
        <dbReference type="Proteomes" id="UP001434883"/>
    </source>
</evidence>
<dbReference type="InterPro" id="IPR007599">
    <property type="entry name" value="DER1"/>
</dbReference>
<dbReference type="Pfam" id="PF04511">
    <property type="entry name" value="DER1"/>
    <property type="match status" value="1"/>
</dbReference>
<evidence type="ECO:0000256" key="4">
    <source>
        <dbReference type="ARBA" id="ARBA00022824"/>
    </source>
</evidence>
<evidence type="ECO:0000256" key="7">
    <source>
        <dbReference type="RuleBase" id="RU363059"/>
    </source>
</evidence>
<gene>
    <name evidence="9" type="ORF">XENOCAPTIV_006179</name>
</gene>
<comment type="caution">
    <text evidence="7">Lacks conserved residue(s) required for the propagation of feature annotation.</text>
</comment>
<organism evidence="9 10">
    <name type="scientific">Xenoophorus captivus</name>
    <dbReference type="NCBI Taxonomy" id="1517983"/>
    <lineage>
        <taxon>Eukaryota</taxon>
        <taxon>Metazoa</taxon>
        <taxon>Chordata</taxon>
        <taxon>Craniata</taxon>
        <taxon>Vertebrata</taxon>
        <taxon>Euteleostomi</taxon>
        <taxon>Actinopterygii</taxon>
        <taxon>Neopterygii</taxon>
        <taxon>Teleostei</taxon>
        <taxon>Neoteleostei</taxon>
        <taxon>Acanthomorphata</taxon>
        <taxon>Ovalentaria</taxon>
        <taxon>Atherinomorphae</taxon>
        <taxon>Cyprinodontiformes</taxon>
        <taxon>Goodeidae</taxon>
        <taxon>Xenoophorus</taxon>
    </lineage>
</organism>
<reference evidence="9 10" key="1">
    <citation type="submission" date="2021-06" db="EMBL/GenBank/DDBJ databases">
        <authorList>
            <person name="Palmer J.M."/>
        </authorList>
    </citation>
    <scope>NUCLEOTIDE SEQUENCE [LARGE SCALE GENOMIC DNA]</scope>
    <source>
        <strain evidence="9 10">XC_2019</strain>
        <tissue evidence="9">Muscle</tissue>
    </source>
</reference>
<dbReference type="Gene3D" id="1.20.1540.10">
    <property type="entry name" value="Rhomboid-like"/>
    <property type="match status" value="1"/>
</dbReference>
<evidence type="ECO:0000256" key="5">
    <source>
        <dbReference type="ARBA" id="ARBA00022989"/>
    </source>
</evidence>
<evidence type="ECO:0000256" key="3">
    <source>
        <dbReference type="ARBA" id="ARBA00022692"/>
    </source>
</evidence>
<evidence type="ECO:0000256" key="6">
    <source>
        <dbReference type="ARBA" id="ARBA00023136"/>
    </source>
</evidence>
<evidence type="ECO:0000256" key="8">
    <source>
        <dbReference type="SAM" id="Coils"/>
    </source>
</evidence>
<dbReference type="SUPFAM" id="SSF144091">
    <property type="entry name" value="Rhomboid-like"/>
    <property type="match status" value="1"/>
</dbReference>